<protein>
    <submittedName>
        <fullName evidence="4">Uncharacterized protein LOC113471144</fullName>
    </submittedName>
</protein>
<feature type="domain" description="MADF" evidence="2">
    <location>
        <begin position="10"/>
        <end position="97"/>
    </location>
</feature>
<dbReference type="Pfam" id="PF10545">
    <property type="entry name" value="MADF_DNA_bdg"/>
    <property type="match status" value="1"/>
</dbReference>
<accession>A0A3Q0JBI8</accession>
<dbReference type="PANTHER" id="PTHR12243:SF67">
    <property type="entry name" value="COREPRESSOR OF PANGOLIN, ISOFORM A-RELATED"/>
    <property type="match status" value="1"/>
</dbReference>
<organism evidence="3 4">
    <name type="scientific">Diaphorina citri</name>
    <name type="common">Asian citrus psyllid</name>
    <dbReference type="NCBI Taxonomy" id="121845"/>
    <lineage>
        <taxon>Eukaryota</taxon>
        <taxon>Metazoa</taxon>
        <taxon>Ecdysozoa</taxon>
        <taxon>Arthropoda</taxon>
        <taxon>Hexapoda</taxon>
        <taxon>Insecta</taxon>
        <taxon>Pterygota</taxon>
        <taxon>Neoptera</taxon>
        <taxon>Paraneoptera</taxon>
        <taxon>Hemiptera</taxon>
        <taxon>Sternorrhyncha</taxon>
        <taxon>Psylloidea</taxon>
        <taxon>Psyllidae</taxon>
        <taxon>Diaphorininae</taxon>
        <taxon>Diaphorina</taxon>
    </lineage>
</organism>
<evidence type="ECO:0000259" key="2">
    <source>
        <dbReference type="PROSITE" id="PS51029"/>
    </source>
</evidence>
<reference evidence="4" key="1">
    <citation type="submission" date="2025-08" db="UniProtKB">
        <authorList>
            <consortium name="RefSeq"/>
        </authorList>
    </citation>
    <scope>IDENTIFICATION</scope>
</reference>
<evidence type="ECO:0000313" key="4">
    <source>
        <dbReference type="RefSeq" id="XP_026685877.1"/>
    </source>
</evidence>
<dbReference type="AlphaFoldDB" id="A0A3Q0JBI8"/>
<dbReference type="GeneID" id="113471144"/>
<evidence type="ECO:0000256" key="1">
    <source>
        <dbReference type="SAM" id="MobiDB-lite"/>
    </source>
</evidence>
<sequence length="183" mass="20959">MDSESNVIEALINMVQYHPLLWNPQHRDYKDKQKCLMKWNFIGTQLNLDADAACKKFKNLKDSFRKSLDKPKSGQGAVNNKPYKYAQQLSFLLGTFTKRQTITNLPQTQGTESSDNLNHPLPHSSGDSTCSVSFLCSPPSPDYEPVPKMRSTYSHALVFIFIREKSLLHFVSFHTVTLIKYRT</sequence>
<proteinExistence type="predicted"/>
<dbReference type="InterPro" id="IPR006578">
    <property type="entry name" value="MADF-dom"/>
</dbReference>
<dbReference type="SMART" id="SM00595">
    <property type="entry name" value="MADF"/>
    <property type="match status" value="1"/>
</dbReference>
<gene>
    <name evidence="4" type="primary">LOC113471144</name>
</gene>
<name>A0A3Q0JBI8_DIACI</name>
<dbReference type="PROSITE" id="PS51029">
    <property type="entry name" value="MADF"/>
    <property type="match status" value="1"/>
</dbReference>
<dbReference type="InterPro" id="IPR039353">
    <property type="entry name" value="TF_Adf1"/>
</dbReference>
<dbReference type="PANTHER" id="PTHR12243">
    <property type="entry name" value="MADF DOMAIN TRANSCRIPTION FACTOR"/>
    <property type="match status" value="1"/>
</dbReference>
<dbReference type="KEGG" id="dci:113471144"/>
<dbReference type="RefSeq" id="XP_026685877.1">
    <property type="nucleotide sequence ID" value="XM_026830076.1"/>
</dbReference>
<feature type="compositionally biased region" description="Polar residues" evidence="1">
    <location>
        <begin position="106"/>
        <end position="117"/>
    </location>
</feature>
<evidence type="ECO:0000313" key="3">
    <source>
        <dbReference type="Proteomes" id="UP000079169"/>
    </source>
</evidence>
<keyword evidence="3" id="KW-1185">Reference proteome</keyword>
<dbReference type="Proteomes" id="UP000079169">
    <property type="component" value="Unplaced"/>
</dbReference>
<dbReference type="PaxDb" id="121845-A0A3Q0JBI8"/>
<feature type="region of interest" description="Disordered" evidence="1">
    <location>
        <begin position="106"/>
        <end position="125"/>
    </location>
</feature>